<gene>
    <name evidence="1" type="ORF">HannXRQ_Chr10g0288081</name>
</gene>
<protein>
    <submittedName>
        <fullName evidence="1">Uncharacterized protein</fullName>
    </submittedName>
</protein>
<evidence type="ECO:0000313" key="1">
    <source>
        <dbReference type="EMBL" id="OTG10486.1"/>
    </source>
</evidence>
<reference evidence="2" key="1">
    <citation type="journal article" date="2017" name="Nature">
        <title>The sunflower genome provides insights into oil metabolism, flowering and Asterid evolution.</title>
        <authorList>
            <person name="Badouin H."/>
            <person name="Gouzy J."/>
            <person name="Grassa C.J."/>
            <person name="Murat F."/>
            <person name="Staton S.E."/>
            <person name="Cottret L."/>
            <person name="Lelandais-Briere C."/>
            <person name="Owens G.L."/>
            <person name="Carrere S."/>
            <person name="Mayjonade B."/>
            <person name="Legrand L."/>
            <person name="Gill N."/>
            <person name="Kane N.C."/>
            <person name="Bowers J.E."/>
            <person name="Hubner S."/>
            <person name="Bellec A."/>
            <person name="Berard A."/>
            <person name="Berges H."/>
            <person name="Blanchet N."/>
            <person name="Boniface M.C."/>
            <person name="Brunel D."/>
            <person name="Catrice O."/>
            <person name="Chaidir N."/>
            <person name="Claudel C."/>
            <person name="Donnadieu C."/>
            <person name="Faraut T."/>
            <person name="Fievet G."/>
            <person name="Helmstetter N."/>
            <person name="King M."/>
            <person name="Knapp S.J."/>
            <person name="Lai Z."/>
            <person name="Le Paslier M.C."/>
            <person name="Lippi Y."/>
            <person name="Lorenzon L."/>
            <person name="Mandel J.R."/>
            <person name="Marage G."/>
            <person name="Marchand G."/>
            <person name="Marquand E."/>
            <person name="Bret-Mestries E."/>
            <person name="Morien E."/>
            <person name="Nambeesan S."/>
            <person name="Nguyen T."/>
            <person name="Pegot-Espagnet P."/>
            <person name="Pouilly N."/>
            <person name="Raftis F."/>
            <person name="Sallet E."/>
            <person name="Schiex T."/>
            <person name="Thomas J."/>
            <person name="Vandecasteele C."/>
            <person name="Vares D."/>
            <person name="Vear F."/>
            <person name="Vautrin S."/>
            <person name="Crespi M."/>
            <person name="Mangin B."/>
            <person name="Burke J.M."/>
            <person name="Salse J."/>
            <person name="Munos S."/>
            <person name="Vincourt P."/>
            <person name="Rieseberg L.H."/>
            <person name="Langlade N.B."/>
        </authorList>
    </citation>
    <scope>NUCLEOTIDE SEQUENCE [LARGE SCALE GENOMIC DNA]</scope>
    <source>
        <strain evidence="2">cv. SF193</strain>
    </source>
</reference>
<evidence type="ECO:0000313" key="2">
    <source>
        <dbReference type="Proteomes" id="UP000215914"/>
    </source>
</evidence>
<keyword evidence="2" id="KW-1185">Reference proteome</keyword>
<proteinExistence type="predicted"/>
<dbReference type="EMBL" id="CM007899">
    <property type="protein sequence ID" value="OTG10486.1"/>
    <property type="molecule type" value="Genomic_DNA"/>
</dbReference>
<dbReference type="Proteomes" id="UP000215914">
    <property type="component" value="Chromosome 10"/>
</dbReference>
<dbReference type="InParanoid" id="A0A251TIT3"/>
<organism evidence="1 2">
    <name type="scientific">Helianthus annuus</name>
    <name type="common">Common sunflower</name>
    <dbReference type="NCBI Taxonomy" id="4232"/>
    <lineage>
        <taxon>Eukaryota</taxon>
        <taxon>Viridiplantae</taxon>
        <taxon>Streptophyta</taxon>
        <taxon>Embryophyta</taxon>
        <taxon>Tracheophyta</taxon>
        <taxon>Spermatophyta</taxon>
        <taxon>Magnoliopsida</taxon>
        <taxon>eudicotyledons</taxon>
        <taxon>Gunneridae</taxon>
        <taxon>Pentapetalae</taxon>
        <taxon>asterids</taxon>
        <taxon>campanulids</taxon>
        <taxon>Asterales</taxon>
        <taxon>Asteraceae</taxon>
        <taxon>Asteroideae</taxon>
        <taxon>Heliantheae alliance</taxon>
        <taxon>Heliantheae</taxon>
        <taxon>Helianthus</taxon>
    </lineage>
</organism>
<accession>A0A251TIT3</accession>
<dbReference type="AlphaFoldDB" id="A0A251TIT3"/>
<name>A0A251TIT3_HELAN</name>
<sequence length="55" mass="6243">MNQVGISQHSPELVLEPEQPDFGQNDRCWPDAQMLARCPSLPHVAHCLQACWATW</sequence>